<evidence type="ECO:0000313" key="2">
    <source>
        <dbReference type="EMBL" id="OGY64386.1"/>
    </source>
</evidence>
<accession>A0A1G1ZJU8</accession>
<name>A0A1G1ZJU8_9BACT</name>
<dbReference type="EMBL" id="MHJG01000003">
    <property type="protein sequence ID" value="OGY64386.1"/>
    <property type="molecule type" value="Genomic_DNA"/>
</dbReference>
<comment type="caution">
    <text evidence="2">The sequence shown here is derived from an EMBL/GenBank/DDBJ whole genome shotgun (WGS) entry which is preliminary data.</text>
</comment>
<gene>
    <name evidence="2" type="ORF">A3B92_02540</name>
</gene>
<protein>
    <recommendedName>
        <fullName evidence="4">Type II secretion system protein</fullName>
    </recommendedName>
</protein>
<organism evidence="2 3">
    <name type="scientific">Candidatus Harrisonbacteria bacterium RIFCSPHIGHO2_02_FULL_42_16</name>
    <dbReference type="NCBI Taxonomy" id="1798404"/>
    <lineage>
        <taxon>Bacteria</taxon>
        <taxon>Candidatus Harrisoniibacteriota</taxon>
    </lineage>
</organism>
<dbReference type="Proteomes" id="UP000177960">
    <property type="component" value="Unassembled WGS sequence"/>
</dbReference>
<reference evidence="2 3" key="1">
    <citation type="journal article" date="2016" name="Nat. Commun.">
        <title>Thousands of microbial genomes shed light on interconnected biogeochemical processes in an aquifer system.</title>
        <authorList>
            <person name="Anantharaman K."/>
            <person name="Brown C.T."/>
            <person name="Hug L.A."/>
            <person name="Sharon I."/>
            <person name="Castelle C.J."/>
            <person name="Probst A.J."/>
            <person name="Thomas B.C."/>
            <person name="Singh A."/>
            <person name="Wilkins M.J."/>
            <person name="Karaoz U."/>
            <person name="Brodie E.L."/>
            <person name="Williams K.H."/>
            <person name="Hubbard S.S."/>
            <person name="Banfield J.F."/>
        </authorList>
    </citation>
    <scope>NUCLEOTIDE SEQUENCE [LARGE SCALE GENOMIC DNA]</scope>
</reference>
<keyword evidence="1" id="KW-1133">Transmembrane helix</keyword>
<evidence type="ECO:0000313" key="3">
    <source>
        <dbReference type="Proteomes" id="UP000177960"/>
    </source>
</evidence>
<sequence length="238" mass="25476">MFNSNKSGFTLFEVLIYSALIGAISFLFVTILITVTKVQVRQTASTEVNQQLNFALQNIQRLIRESSSVDIAAGAPISSLTLRMSAQAKDPSLIYLSSNKIYLREGTNEPSALTTNNVIVNDLRFTRLSNFPGHDSVQLDLTMSYNTQNPQQAFSKTISSAVARVSAATFDSDLVPGSDNSYDIGQSATRWQDLNLSGEIKIGGISGDGTGKVACVKSDGNLGTCANQPNSSGVCTCN</sequence>
<keyword evidence="1" id="KW-0472">Membrane</keyword>
<evidence type="ECO:0000256" key="1">
    <source>
        <dbReference type="SAM" id="Phobius"/>
    </source>
</evidence>
<keyword evidence="1" id="KW-0812">Transmembrane</keyword>
<proteinExistence type="predicted"/>
<dbReference type="STRING" id="1798404.A3B92_02540"/>
<evidence type="ECO:0008006" key="4">
    <source>
        <dbReference type="Google" id="ProtNLM"/>
    </source>
</evidence>
<feature type="transmembrane region" description="Helical" evidence="1">
    <location>
        <begin position="14"/>
        <end position="35"/>
    </location>
</feature>
<dbReference type="AlphaFoldDB" id="A0A1G1ZJU8"/>